<evidence type="ECO:0000313" key="2">
    <source>
        <dbReference type="Proteomes" id="UP000095283"/>
    </source>
</evidence>
<keyword evidence="2" id="KW-1185">Reference proteome</keyword>
<reference evidence="3" key="1">
    <citation type="submission" date="2016-11" db="UniProtKB">
        <authorList>
            <consortium name="WormBaseParasite"/>
        </authorList>
    </citation>
    <scope>IDENTIFICATION</scope>
</reference>
<proteinExistence type="predicted"/>
<sequence>MSYTAISSRITPASSRTNLRSDDMRKSTEALNKIAAMRSKLHQSSENLRKSSDNLKIENTTPSRTRSISNLRCTQLEPFGTFDADQQTRISEDMVGPDLGSDESPRSSINNAEWLTLLDEGAVCKQLVKHVQECLDQLQVNADKTAQARKLVEESSLTAEQKLIIENQIERTTEKIIEKLDKGKRRSSAGDTNGNISNDYTPVRGPQIYTVLKENLSLHR</sequence>
<dbReference type="Proteomes" id="UP000095283">
    <property type="component" value="Unplaced"/>
</dbReference>
<accession>A0A1I7XPD5</accession>
<feature type="region of interest" description="Disordered" evidence="1">
    <location>
        <begin position="180"/>
        <end position="201"/>
    </location>
</feature>
<organism evidence="2 3">
    <name type="scientific">Heterorhabditis bacteriophora</name>
    <name type="common">Entomopathogenic nematode worm</name>
    <dbReference type="NCBI Taxonomy" id="37862"/>
    <lineage>
        <taxon>Eukaryota</taxon>
        <taxon>Metazoa</taxon>
        <taxon>Ecdysozoa</taxon>
        <taxon>Nematoda</taxon>
        <taxon>Chromadorea</taxon>
        <taxon>Rhabditida</taxon>
        <taxon>Rhabditina</taxon>
        <taxon>Rhabditomorpha</taxon>
        <taxon>Strongyloidea</taxon>
        <taxon>Heterorhabditidae</taxon>
        <taxon>Heterorhabditis</taxon>
    </lineage>
</organism>
<dbReference type="AlphaFoldDB" id="A0A1I7XPD5"/>
<feature type="compositionally biased region" description="Polar residues" evidence="1">
    <location>
        <begin position="189"/>
        <end position="200"/>
    </location>
</feature>
<feature type="compositionally biased region" description="Polar residues" evidence="1">
    <location>
        <begin position="1"/>
        <end position="18"/>
    </location>
</feature>
<protein>
    <submittedName>
        <fullName evidence="3">Uncharacterized protein</fullName>
    </submittedName>
</protein>
<dbReference type="WBParaSite" id="Hba_19202">
    <property type="protein sequence ID" value="Hba_19202"/>
    <property type="gene ID" value="Hba_19202"/>
</dbReference>
<feature type="region of interest" description="Disordered" evidence="1">
    <location>
        <begin position="1"/>
        <end position="25"/>
    </location>
</feature>
<evidence type="ECO:0000313" key="3">
    <source>
        <dbReference type="WBParaSite" id="Hba_19202"/>
    </source>
</evidence>
<name>A0A1I7XPD5_HETBA</name>
<evidence type="ECO:0000256" key="1">
    <source>
        <dbReference type="SAM" id="MobiDB-lite"/>
    </source>
</evidence>